<keyword evidence="14" id="KW-0832">Ubl conjugation</keyword>
<dbReference type="FunFam" id="2.10.25.10:FF:000143">
    <property type="entry name" value="Protein crumbs 1"/>
    <property type="match status" value="1"/>
</dbReference>
<dbReference type="GO" id="GO:0005576">
    <property type="term" value="C:extracellular region"/>
    <property type="evidence" value="ECO:0007669"/>
    <property type="project" value="UniProtKB-ARBA"/>
</dbReference>
<feature type="domain" description="EGF-like" evidence="35">
    <location>
        <begin position="105"/>
        <end position="143"/>
    </location>
</feature>
<feature type="domain" description="EGF-like" evidence="35">
    <location>
        <begin position="144"/>
        <end position="180"/>
    </location>
</feature>
<keyword evidence="10 33" id="KW-0812">Transmembrane</keyword>
<feature type="region of interest" description="Disordered" evidence="32">
    <location>
        <begin position="2239"/>
        <end position="2262"/>
    </location>
</feature>
<dbReference type="Gene3D" id="2.10.25.10">
    <property type="entry name" value="Laminin"/>
    <property type="match status" value="32"/>
</dbReference>
<evidence type="ECO:0000256" key="28">
    <source>
        <dbReference type="PIRSR" id="PIRSR002279-1"/>
    </source>
</evidence>
<evidence type="ECO:0000256" key="4">
    <source>
        <dbReference type="ARBA" id="ARBA00005847"/>
    </source>
</evidence>
<evidence type="ECO:0000256" key="30">
    <source>
        <dbReference type="PROSITE-ProRule" id="PRU00023"/>
    </source>
</evidence>
<dbReference type="SMART" id="SM00248">
    <property type="entry name" value="ANK"/>
    <property type="match status" value="6"/>
</dbReference>
<feature type="binding site" evidence="28">
    <location>
        <position position="459"/>
    </location>
    <ligand>
        <name>Ca(2+)</name>
        <dbReference type="ChEBI" id="CHEBI:29108"/>
        <label>2</label>
    </ligand>
</feature>
<dbReference type="InterPro" id="IPR013032">
    <property type="entry name" value="EGF-like_CS"/>
</dbReference>
<evidence type="ECO:0000256" key="11">
    <source>
        <dbReference type="ARBA" id="ARBA00022729"/>
    </source>
</evidence>
<keyword evidence="17" id="KW-0805">Transcription regulation</keyword>
<dbReference type="InterPro" id="IPR002110">
    <property type="entry name" value="Ankyrin_rpt"/>
</dbReference>
<feature type="domain" description="EGF-like" evidence="35">
    <location>
        <begin position="260"/>
        <end position="296"/>
    </location>
</feature>
<dbReference type="SMART" id="SM00179">
    <property type="entry name" value="EGF_CA"/>
    <property type="match status" value="31"/>
</dbReference>
<feature type="disulfide bond" evidence="31">
    <location>
        <begin position="558"/>
        <end position="567"/>
    </location>
</feature>
<dbReference type="GO" id="GO:0005929">
    <property type="term" value="C:cilium"/>
    <property type="evidence" value="ECO:0007669"/>
    <property type="project" value="Ensembl"/>
</dbReference>
<feature type="disulfide bond" evidence="31">
    <location>
        <begin position="53"/>
        <end position="62"/>
    </location>
</feature>
<dbReference type="GO" id="GO:1990705">
    <property type="term" value="P:cholangiocyte proliferation"/>
    <property type="evidence" value="ECO:0007669"/>
    <property type="project" value="Ensembl"/>
</dbReference>
<feature type="disulfide bond" evidence="31">
    <location>
        <begin position="248"/>
        <end position="257"/>
    </location>
</feature>
<dbReference type="GO" id="GO:0035264">
    <property type="term" value="P:multicellular organism growth"/>
    <property type="evidence" value="ECO:0007669"/>
    <property type="project" value="Ensembl"/>
</dbReference>
<feature type="disulfide bond" evidence="31">
    <location>
        <begin position="92"/>
        <end position="101"/>
    </location>
</feature>
<dbReference type="GO" id="GO:0010838">
    <property type="term" value="P:positive regulation of keratinocyte proliferation"/>
    <property type="evidence" value="ECO:0007669"/>
    <property type="project" value="Ensembl"/>
</dbReference>
<feature type="domain" description="EGF-like" evidence="35">
    <location>
        <begin position="221"/>
        <end position="258"/>
    </location>
</feature>
<dbReference type="GO" id="GO:0072014">
    <property type="term" value="P:proximal tubule development"/>
    <property type="evidence" value="ECO:0007669"/>
    <property type="project" value="Ensembl"/>
</dbReference>
<dbReference type="GO" id="GO:0070986">
    <property type="term" value="P:left/right axis specification"/>
    <property type="evidence" value="ECO:0007669"/>
    <property type="project" value="Ensembl"/>
</dbReference>
<gene>
    <name evidence="37" type="primary">Notch2</name>
</gene>
<dbReference type="Gene3D" id="3.30.300.320">
    <property type="match status" value="1"/>
</dbReference>
<feature type="disulfide bond" evidence="31">
    <location>
        <begin position="1217"/>
        <end position="1226"/>
    </location>
</feature>
<evidence type="ECO:0000256" key="7">
    <source>
        <dbReference type="ARBA" id="ARBA00022490"/>
    </source>
</evidence>
<dbReference type="GO" id="GO:0072104">
    <property type="term" value="P:glomerular capillary formation"/>
    <property type="evidence" value="ECO:0007669"/>
    <property type="project" value="Ensembl"/>
</dbReference>
<dbReference type="InterPro" id="IPR049883">
    <property type="entry name" value="NOTCH1_EGF-like"/>
</dbReference>
<feature type="binding site" evidence="28">
    <location>
        <position position="456"/>
    </location>
    <ligand>
        <name>Ca(2+)</name>
        <dbReference type="ChEBI" id="CHEBI:29108"/>
        <label>2</label>
    </ligand>
</feature>
<dbReference type="FunFam" id="2.10.25.10:FF:000092">
    <property type="entry name" value="Neurogenic locus notch protein 1"/>
    <property type="match status" value="1"/>
</dbReference>
<feature type="disulfide bond" evidence="29">
    <location>
        <begin position="498"/>
        <end position="509"/>
    </location>
</feature>
<dbReference type="InterPro" id="IPR000152">
    <property type="entry name" value="EGF-type_Asp/Asn_hydroxyl_site"/>
</dbReference>
<feature type="domain" description="EGF-like" evidence="35">
    <location>
        <begin position="338"/>
        <end position="374"/>
    </location>
</feature>
<feature type="domain" description="EGF-like" evidence="35">
    <location>
        <begin position="873"/>
        <end position="909"/>
    </location>
</feature>
<feature type="transmembrane region" description="Helical" evidence="33">
    <location>
        <begin position="1603"/>
        <end position="1625"/>
    </location>
</feature>
<dbReference type="GO" id="GO:0007157">
    <property type="term" value="P:heterophilic cell-cell adhesion via plasma membrane cell adhesion molecules"/>
    <property type="evidence" value="ECO:0007669"/>
    <property type="project" value="TreeGrafter"/>
</dbReference>
<accession>A0A8C5KHZ5</accession>
<feature type="disulfide bond" evidence="31">
    <location>
        <begin position="745"/>
        <end position="754"/>
    </location>
</feature>
<sequence length="2392" mass="256188">MPAPRGAGPWALLALWLCGAAPVRALQCRDHQEPCLNRGTCVTYHNGTDYCKCPEGFWGEYCQHRDPCEKNRCQNGGTCVASAMLERAMCRCPPGFTGLACQYPTSHPCVVARPCLNGGTCLALSRDAYECTCKAGFTGKLCQWTDACLSQPCANGSTCVTVAGQFSCRCLAGFTGQKCETDVNECDVPGRCQHGGTCLNLPGSYQCQCPQGFTGQHCDSPYMPCAPSPCVNGGTCRQTSDFTFECNCLPGFEGSTCERNIDDCPNHRCQNGGVCVDGVNTYNCRCPPQWTGQFCTEDVDECLLQPNACQNGGTCTNRNGGYGCVCVNGWSGDDCSENIDDCAFASCTPGSTCIDRVASFSCMCPEGKAGLLCHLDDACISNPCHKGALCDTNPLNGQYICTCPQGYKGADCTEDVDECAMANSNPCEHAGKCVNTDGAFHCECLKGYAGPRCEMDINECHSDPCQNDATCLDKIGGFTCLCMPGFKGVHCELEVNECQSNPCVNNGQCVDKVNRFQCLCPPGFTGPVCQIDIDDCSSTPCLNGAKCIDHPNGYECQCATGFTGVLCEENIDNCDPDPCHHGQCQDGIDSYTCICNPGYMGAICSDQIDECHSSPCVNDGRCIDLVNGFQCNCQPGTSGLYCEINFDDCASNPCVHGACVDGINRYSCVCAPGYTGQRCNIDIDECASSPCRKGATCVNDVNGFRCLCPEGPQHPSCYSQADECLSGPCVHGNCTGGLSGYKCLCDAGWVGINCEVDKNECLSSPCQNGGTCDDLLNGYRCTCKKGFKGHNCQVNTDECASNPCLNQGTCFDGINGYTCHCVPPYTGKNCQTVLAPCSPNPCENAAVCKESPNFESYTCLCAPGWQGQRCTVDIDECVSKPCMNHGLCHNTQGSYVCECLPGFSGVDCEEDVDDCLANPCQNGGSCVDGVNTFSCLCLPGFIGNKCQTDMNECLSEPCKNGGTCSDYVNSYTCTCQVGFDGVHCEKNIDECTESSCFNGGTCVDGINSFSCLCPVGFTGPFCLHEINECNSHPCLNEGTCVDGLGTYRCNCPLGYTGKNCQVIDFQRHSCRGSCPFCLPLDECKNQPCQNGGTCIALVNHFKCSCPPGTRESIPQDPCKPDTQGGTCIWSLDAHNTGSPLSVPGLLCEENIDDCAGGPHCLNGGQCVDRIGGYSCRCLPGFAGERCEGDINECLSNPCSPEGSLDCVQLTNDYLCVCRSAFTGRHCETFMDVCPQMPCLNGGTCAVASNMPDGFICRCPPGFSGARCQSSCGQMRCRRGEKCVHTASGPRCFCPNPQDCEPGCASSPCQHGGSCYPQRQPPYYSCRCPPPFWGRHCELHAAASSAPPAACLSQYCADKARDGVCDEACNSHACRWDGGDCSLTVENPWANCSSPLPCWDHINHRCDELCNTAECLFDNFECQGGGKTCQYDKYCADHFKDNHCDQGCNSEECGWDGLDCAADRPENLAEGTLVIVVLLPPEQLLQDSRSFLRALGTLLHTNLRIKRDSQGALMVYPYYGEKPAAPKKQRMARRSLPEEQEQEVAGSKVFLEIDNRQCAQDSDQCFKNTDAAAALLASHAIQGTLSYPLVSVVSESLPPKGAQLLYLLAVAVVIILFVILLGVIMAKRKRKHGFLWLPEGFTLRRDSSNHKRREPVGQDAVGLKNLSVQASEANLIGSGTSEHWVDDEGPQPKKARAEDEVLLSEDDPIDRRPWTQQHLEAADIRRTPSLALTPPQAEQEVDVLDVNVRGPDGCTPLMLASLRGGSSDLSDEDEDAEDSSANIITDLVYQGASLQAQTDRTGEMALHLAARYSRADAAKRLLDAGADANAQDNMGRCPLHAAVAADAQGVFQILIRNRVTDLDARMNDGTTPLILAARLAVEGMVAELINCQADVNAVDDHGKSALHWAAAVNNVEATLVLLKNGANRDMQDNKEETPLFLAAREGSYEAAKILLDHFANRDITDHMDRLPRDVARDRMHHDIVRLLDEYNVTPSPPGTVLTSALSPVLCGPNRSFLSLKHAPMGKKPRRPNTKSAMPTSLPNLAKEPKDAKGGRRKKPLNDKVQLSESSVTLSPVDSLESPHTYVSDTTSSPVITSPGVLQASPNPLLATVAPPAPVHAQHALSFSSLHEMQPLAPGANTVLPSVSQLLSHHHVVPPGGGSAGGLGRLQPVSVPAEWMNRMEMNETHYNEMFGMVLAPTEGANPGIAPQSRPSEGKHITTPREHLPPIVTFQLIPKGSIAQSTGTPQSQSSCPPGPLPPMYQIPEMARLSSVAFPPAVIPQQDGQVAQTILPPYHPFPASVGKYPTPPSQHSYASSNAAERTPSHSGHLQGEHPYLTPSPESPDQWSSSSPHSASDWSDVTTSPTPGGAGGGQRGAGARMSEPPHSSMQVYA</sequence>
<feature type="domain" description="EGF-like" evidence="35">
    <location>
        <begin position="911"/>
        <end position="947"/>
    </location>
</feature>
<protein>
    <recommendedName>
        <fullName evidence="27">Neurogenic locus notch homolog protein 2</fullName>
    </recommendedName>
</protein>
<dbReference type="InterPro" id="IPR035993">
    <property type="entry name" value="Notch-like_dom_sf"/>
</dbReference>
<dbReference type="GO" id="GO:0035556">
    <property type="term" value="P:intracellular signal transduction"/>
    <property type="evidence" value="ECO:0007669"/>
    <property type="project" value="Ensembl"/>
</dbReference>
<feature type="binding site" evidence="28">
    <location>
        <position position="497"/>
    </location>
    <ligand>
        <name>Ca(2+)</name>
        <dbReference type="ChEBI" id="CHEBI:29108"/>
        <label>3</label>
    </ligand>
</feature>
<dbReference type="GO" id="GO:0010629">
    <property type="term" value="P:negative regulation of gene expression"/>
    <property type="evidence" value="ECO:0007669"/>
    <property type="project" value="Ensembl"/>
</dbReference>
<reference evidence="37" key="1">
    <citation type="submission" date="2025-08" db="UniProtKB">
        <authorList>
            <consortium name="Ensembl"/>
        </authorList>
    </citation>
    <scope>IDENTIFICATION</scope>
</reference>
<dbReference type="GO" id="GO:2001204">
    <property type="term" value="P:regulation of osteoclast development"/>
    <property type="evidence" value="ECO:0007669"/>
    <property type="project" value="Ensembl"/>
</dbReference>
<dbReference type="FunFam" id="3.30.300.320:FF:000001">
    <property type="entry name" value="Neurogenic locus notch 1"/>
    <property type="match status" value="1"/>
</dbReference>
<dbReference type="GO" id="GO:0002437">
    <property type="term" value="P:inflammatory response to antigenic stimulus"/>
    <property type="evidence" value="ECO:0007669"/>
    <property type="project" value="Ensembl"/>
</dbReference>
<feature type="disulfide bond" evidence="31">
    <location>
        <begin position="724"/>
        <end position="734"/>
    </location>
</feature>
<keyword evidence="20 29" id="KW-1015">Disulfide bond</keyword>
<keyword evidence="13" id="KW-0221">Differentiation</keyword>
<dbReference type="InterPro" id="IPR051022">
    <property type="entry name" value="Notch_Cell-Fate_Det"/>
</dbReference>
<feature type="disulfide bond" evidence="31">
    <location>
        <begin position="783"/>
        <end position="792"/>
    </location>
</feature>
<dbReference type="SMART" id="SM01338">
    <property type="entry name" value="NOD"/>
    <property type="match status" value="1"/>
</dbReference>
<evidence type="ECO:0000256" key="12">
    <source>
        <dbReference type="ARBA" id="ARBA00022737"/>
    </source>
</evidence>
<dbReference type="FunFam" id="2.10.25.10:FF:000080">
    <property type="entry name" value="Neurogenic locus notch 1"/>
    <property type="match status" value="2"/>
</dbReference>
<dbReference type="FunFam" id="2.10.25.10:FF:000151">
    <property type="entry name" value="FAT atypical cadherin 4"/>
    <property type="match status" value="1"/>
</dbReference>
<dbReference type="SMART" id="SM00004">
    <property type="entry name" value="NL"/>
    <property type="match status" value="3"/>
</dbReference>
<dbReference type="PROSITE" id="PS50088">
    <property type="entry name" value="ANK_REPEAT"/>
    <property type="match status" value="4"/>
</dbReference>
<dbReference type="GO" id="GO:0042742">
    <property type="term" value="P:defense response to bacterium"/>
    <property type="evidence" value="ECO:0007669"/>
    <property type="project" value="Ensembl"/>
</dbReference>
<feature type="domain" description="EGF-like" evidence="35">
    <location>
        <begin position="682"/>
        <end position="718"/>
    </location>
</feature>
<dbReference type="PROSITE" id="PS01186">
    <property type="entry name" value="EGF_2"/>
    <property type="match status" value="25"/>
</dbReference>
<dbReference type="Pfam" id="PF00023">
    <property type="entry name" value="Ank"/>
    <property type="match status" value="2"/>
</dbReference>
<keyword evidence="22" id="KW-0804">Transcription</keyword>
<dbReference type="PROSITE" id="PS50258">
    <property type="entry name" value="LNR"/>
    <property type="match status" value="3"/>
</dbReference>
<dbReference type="FunFam" id="2.10.25.10:FF:000157">
    <property type="entry name" value="Neurogenic locus notch protein 1"/>
    <property type="match status" value="1"/>
</dbReference>
<feature type="repeat" description="ANK" evidence="30">
    <location>
        <begin position="1900"/>
        <end position="1932"/>
    </location>
</feature>
<feature type="disulfide bond" evidence="29">
    <location>
        <begin position="460"/>
        <end position="471"/>
    </location>
</feature>
<dbReference type="CDD" id="cd00054">
    <property type="entry name" value="EGF_CA"/>
    <property type="match status" value="24"/>
</dbReference>
<feature type="disulfide bond" evidence="31">
    <location>
        <begin position="209"/>
        <end position="218"/>
    </location>
</feature>
<dbReference type="InterPro" id="IPR011656">
    <property type="entry name" value="Notch_NODP_dom"/>
</dbReference>
<feature type="domain" description="LNR" evidence="36">
    <location>
        <begin position="1428"/>
        <end position="1469"/>
    </location>
</feature>
<feature type="repeat" description="ANK" evidence="30">
    <location>
        <begin position="1800"/>
        <end position="1832"/>
    </location>
</feature>
<dbReference type="GO" id="GO:0000122">
    <property type="term" value="P:negative regulation of transcription by RNA polymerase II"/>
    <property type="evidence" value="ECO:0007669"/>
    <property type="project" value="Ensembl"/>
</dbReference>
<dbReference type="FunFam" id="2.10.25.10:FF:000423">
    <property type="entry name" value="Neurogenic locus notch homolog protein 2"/>
    <property type="match status" value="1"/>
</dbReference>
<feature type="compositionally biased region" description="Polar residues" evidence="32">
    <location>
        <begin position="2063"/>
        <end position="2074"/>
    </location>
</feature>
<feature type="disulfide bond" evidence="29 31">
    <location>
        <begin position="482"/>
        <end position="491"/>
    </location>
</feature>
<dbReference type="FunFam" id="2.10.25.10:FF:000253">
    <property type="entry name" value="Neurogenic locus notch protein 1"/>
    <property type="match status" value="1"/>
</dbReference>
<keyword evidence="19 33" id="KW-0472">Membrane</keyword>
<feature type="domain" description="EGF-like" evidence="35">
    <location>
        <begin position="1079"/>
        <end position="1115"/>
    </location>
</feature>
<evidence type="ECO:0000256" key="20">
    <source>
        <dbReference type="ARBA" id="ARBA00023157"/>
    </source>
</evidence>
<feature type="domain" description="EGF-like" evidence="35">
    <location>
        <begin position="532"/>
        <end position="568"/>
    </location>
</feature>
<keyword evidence="11 34" id="KW-0732">Signal</keyword>
<dbReference type="GO" id="GO:0038023">
    <property type="term" value="F:signaling receptor activity"/>
    <property type="evidence" value="ECO:0007669"/>
    <property type="project" value="InterPro"/>
</dbReference>
<dbReference type="GO" id="GO:0043011">
    <property type="term" value="P:myeloid dendritic cell differentiation"/>
    <property type="evidence" value="ECO:0007669"/>
    <property type="project" value="Ensembl"/>
</dbReference>
<dbReference type="InterPro" id="IPR036770">
    <property type="entry name" value="Ankyrin_rpt-contain_sf"/>
</dbReference>
<dbReference type="FunFam" id="1.25.40.20:FF:000005">
    <property type="entry name" value="Neurogenic locus notch 1"/>
    <property type="match status" value="1"/>
</dbReference>
<dbReference type="PROSITE" id="PS01187">
    <property type="entry name" value="EGF_CA"/>
    <property type="match status" value="8"/>
</dbReference>
<feature type="domain" description="EGF-like" evidence="35">
    <location>
        <begin position="1300"/>
        <end position="1337"/>
    </location>
</feature>
<dbReference type="GO" id="GO:0045672">
    <property type="term" value="P:positive regulation of osteoclast differentiation"/>
    <property type="evidence" value="ECO:0007669"/>
    <property type="project" value="Ensembl"/>
</dbReference>
<dbReference type="GO" id="GO:0030509">
    <property type="term" value="P:BMP signaling pathway"/>
    <property type="evidence" value="ECO:0007669"/>
    <property type="project" value="Ensembl"/>
</dbReference>
<dbReference type="GO" id="GO:0046849">
    <property type="term" value="P:bone remodeling"/>
    <property type="evidence" value="ECO:0007669"/>
    <property type="project" value="Ensembl"/>
</dbReference>
<dbReference type="InterPro" id="IPR008297">
    <property type="entry name" value="Notch"/>
</dbReference>
<dbReference type="Pfam" id="PF06816">
    <property type="entry name" value="NOD"/>
    <property type="match status" value="1"/>
</dbReference>
<feature type="domain" description="EGF-like" evidence="35">
    <location>
        <begin position="757"/>
        <end position="793"/>
    </location>
</feature>
<feature type="disulfide bond" evidence="31">
    <location>
        <begin position="1258"/>
        <end position="1267"/>
    </location>
</feature>
<feature type="disulfide bond" evidence="31">
    <location>
        <begin position="326"/>
        <end position="335"/>
    </location>
</feature>
<feature type="signal peptide" evidence="34">
    <location>
        <begin position="1"/>
        <end position="25"/>
    </location>
</feature>
<feature type="compositionally biased region" description="Polar residues" evidence="32">
    <location>
        <begin position="2239"/>
        <end position="2252"/>
    </location>
</feature>
<evidence type="ECO:0000313" key="37">
    <source>
        <dbReference type="Ensembl" id="ENSJJAP00000009496.1"/>
    </source>
</evidence>
<evidence type="ECO:0000256" key="13">
    <source>
        <dbReference type="ARBA" id="ARBA00022782"/>
    </source>
</evidence>
<dbReference type="FunFam" id="2.10.25.10:FF:000136">
    <property type="entry name" value="Neurogenic locus notch 1"/>
    <property type="match status" value="1"/>
</dbReference>
<feature type="disulfide bond" evidence="31">
    <location>
        <begin position="133"/>
        <end position="142"/>
    </location>
</feature>
<feature type="domain" description="EGF-like" evidence="35">
    <location>
        <begin position="494"/>
        <end position="530"/>
    </location>
</feature>
<dbReference type="Gene3D" id="1.25.40.20">
    <property type="entry name" value="Ankyrin repeat-containing domain"/>
    <property type="match status" value="1"/>
</dbReference>
<evidence type="ECO:0000256" key="27">
    <source>
        <dbReference type="ARBA" id="ARBA00073610"/>
    </source>
</evidence>
<evidence type="ECO:0000256" key="14">
    <source>
        <dbReference type="ARBA" id="ARBA00022843"/>
    </source>
</evidence>
<proteinExistence type="inferred from homology"/>
<feature type="domain" description="EGF-like" evidence="35">
    <location>
        <begin position="570"/>
        <end position="605"/>
    </location>
</feature>
<dbReference type="PANTHER" id="PTHR24049">
    <property type="entry name" value="CRUMBS FAMILY MEMBER"/>
    <property type="match status" value="1"/>
</dbReference>
<dbReference type="FunFam" id="2.10.25.10:FF:000123">
    <property type="entry name" value="Crumbs homolog 1 (Drosophila)"/>
    <property type="match status" value="1"/>
</dbReference>
<dbReference type="GO" id="GO:0030326">
    <property type="term" value="P:embryonic limb morphogenesis"/>
    <property type="evidence" value="ECO:0007669"/>
    <property type="project" value="Ensembl"/>
</dbReference>
<evidence type="ECO:0000256" key="33">
    <source>
        <dbReference type="SAM" id="Phobius"/>
    </source>
</evidence>
<dbReference type="Pfam" id="PF07684">
    <property type="entry name" value="NODP"/>
    <property type="match status" value="1"/>
</dbReference>
<feature type="disulfide bond" evidence="31">
    <location>
        <begin position="975"/>
        <end position="984"/>
    </location>
</feature>
<dbReference type="GO" id="GO:0042060">
    <property type="term" value="P:wound healing"/>
    <property type="evidence" value="ECO:0007669"/>
    <property type="project" value="Ensembl"/>
</dbReference>
<evidence type="ECO:0000256" key="15">
    <source>
        <dbReference type="ARBA" id="ARBA00022976"/>
    </source>
</evidence>
<dbReference type="Pfam" id="PF25024">
    <property type="entry name" value="EGF_TEN"/>
    <property type="match status" value="1"/>
</dbReference>
<feature type="disulfide bond" evidence="31">
    <location>
        <begin position="1013"/>
        <end position="1022"/>
    </location>
</feature>
<dbReference type="GO" id="GO:0006915">
    <property type="term" value="P:apoptotic process"/>
    <property type="evidence" value="ECO:0007669"/>
    <property type="project" value="InterPro"/>
</dbReference>
<feature type="domain" description="EGF-like" evidence="35">
    <location>
        <begin position="456"/>
        <end position="492"/>
    </location>
</feature>
<dbReference type="FunFam" id="2.10.25.10:FF:000095">
    <property type="entry name" value="Notch, isoform B"/>
    <property type="match status" value="1"/>
</dbReference>
<feature type="region of interest" description="Disordered" evidence="32">
    <location>
        <begin position="1678"/>
        <end position="1698"/>
    </location>
</feature>
<feature type="domain" description="EGF-like" evidence="35">
    <location>
        <begin position="182"/>
        <end position="219"/>
    </location>
</feature>
<dbReference type="CDD" id="cd21703">
    <property type="entry name" value="JMTM_Notch2"/>
    <property type="match status" value="1"/>
</dbReference>
<dbReference type="PRINTS" id="PR01452">
    <property type="entry name" value="LNOTCHREPEAT"/>
</dbReference>
<feature type="domain" description="EGF-like" evidence="35">
    <location>
        <begin position="833"/>
        <end position="871"/>
    </location>
</feature>
<keyword evidence="5" id="KW-0217">Developmental protein</keyword>
<feature type="compositionally biased region" description="Polar residues" evidence="32">
    <location>
        <begin position="2032"/>
        <end position="2041"/>
    </location>
</feature>
<dbReference type="FunFam" id="2.10.25.10:FF:000393">
    <property type="entry name" value="Neurogenic locus notch homolog protein 2"/>
    <property type="match status" value="1"/>
</dbReference>
<dbReference type="Proteomes" id="UP000694385">
    <property type="component" value="Unassembled WGS sequence"/>
</dbReference>
<dbReference type="GO" id="GO:0006959">
    <property type="term" value="P:humoral immune response"/>
    <property type="evidence" value="ECO:0007669"/>
    <property type="project" value="Ensembl"/>
</dbReference>
<dbReference type="PROSITE" id="PS00010">
    <property type="entry name" value="ASX_HYDROXYL"/>
    <property type="match status" value="20"/>
</dbReference>
<feature type="repeat" description="ANK" evidence="30">
    <location>
        <begin position="1933"/>
        <end position="1965"/>
    </location>
</feature>
<feature type="disulfide bond" evidence="31">
    <location>
        <begin position="384"/>
        <end position="401"/>
    </location>
</feature>
<dbReference type="GO" id="GO:0007219">
    <property type="term" value="P:Notch signaling pathway"/>
    <property type="evidence" value="ECO:0007669"/>
    <property type="project" value="UniProtKB-KW"/>
</dbReference>
<feature type="disulfide bond" evidence="31">
    <location>
        <begin position="899"/>
        <end position="908"/>
    </location>
</feature>
<feature type="disulfide bond" evidence="31">
    <location>
        <begin position="1198"/>
        <end position="1215"/>
    </location>
</feature>
<feature type="disulfide bond" evidence="31">
    <location>
        <begin position="708"/>
        <end position="717"/>
    </location>
</feature>
<keyword evidence="16 33" id="KW-1133">Transmembrane helix</keyword>
<evidence type="ECO:0000256" key="21">
    <source>
        <dbReference type="ARBA" id="ARBA00023159"/>
    </source>
</evidence>
<dbReference type="GO" id="GO:0045944">
    <property type="term" value="P:positive regulation of transcription by RNA polymerase II"/>
    <property type="evidence" value="ECO:0007669"/>
    <property type="project" value="Ensembl"/>
</dbReference>
<feature type="domain" description="EGF-like" evidence="35">
    <location>
        <begin position="795"/>
        <end position="831"/>
    </location>
</feature>
<dbReference type="GO" id="GO:0060413">
    <property type="term" value="P:atrial septum morphogenesis"/>
    <property type="evidence" value="ECO:0007669"/>
    <property type="project" value="Ensembl"/>
</dbReference>
<evidence type="ECO:0000256" key="29">
    <source>
        <dbReference type="PIRSR" id="PIRSR002279-2"/>
    </source>
</evidence>
<dbReference type="SMART" id="SM00181">
    <property type="entry name" value="EGF"/>
    <property type="match status" value="33"/>
</dbReference>
<dbReference type="PROSITE" id="PS50026">
    <property type="entry name" value="EGF_3"/>
    <property type="match status" value="32"/>
</dbReference>
<keyword evidence="18 30" id="KW-0040">ANK repeat</keyword>
<dbReference type="InterPro" id="IPR022336">
    <property type="entry name" value="Notch_2"/>
</dbReference>
<dbReference type="GO" id="GO:0009986">
    <property type="term" value="C:cell surface"/>
    <property type="evidence" value="ECO:0007669"/>
    <property type="project" value="Ensembl"/>
</dbReference>
<evidence type="ECO:0000256" key="10">
    <source>
        <dbReference type="ARBA" id="ARBA00022692"/>
    </source>
</evidence>
<dbReference type="GO" id="GO:0070374">
    <property type="term" value="P:positive regulation of ERK1 and ERK2 cascade"/>
    <property type="evidence" value="ECO:0007669"/>
    <property type="project" value="Ensembl"/>
</dbReference>
<dbReference type="PIRSF" id="PIRSF002279">
    <property type="entry name" value="Notch"/>
    <property type="match status" value="1"/>
</dbReference>
<feature type="disulfide bond" evidence="31">
    <location>
        <begin position="170"/>
        <end position="179"/>
    </location>
</feature>
<feature type="disulfide bond" evidence="31">
    <location>
        <begin position="574"/>
        <end position="584"/>
    </location>
</feature>
<feature type="disulfide bond" evidence="31">
    <location>
        <begin position="649"/>
        <end position="659"/>
    </location>
</feature>
<feature type="compositionally biased region" description="Basic residues" evidence="32">
    <location>
        <begin position="2022"/>
        <end position="2031"/>
    </location>
</feature>
<keyword evidence="12" id="KW-0677">Repeat</keyword>
<evidence type="ECO:0000256" key="16">
    <source>
        <dbReference type="ARBA" id="ARBA00022989"/>
    </source>
</evidence>
<dbReference type="GO" id="GO:0005794">
    <property type="term" value="C:Golgi apparatus"/>
    <property type="evidence" value="ECO:0007669"/>
    <property type="project" value="Ensembl"/>
</dbReference>
<feature type="disulfide bond" evidence="29 31">
    <location>
        <begin position="444"/>
        <end position="453"/>
    </location>
</feature>
<keyword evidence="28" id="KW-0479">Metal-binding</keyword>
<feature type="binding site" evidence="28">
    <location>
        <position position="512"/>
    </location>
    <ligand>
        <name>Ca(2+)</name>
        <dbReference type="ChEBI" id="CHEBI:29108"/>
        <label>3</label>
    </ligand>
</feature>
<feature type="binding site" evidence="28">
    <location>
        <position position="436"/>
    </location>
    <ligand>
        <name>Ca(2+)</name>
        <dbReference type="ChEBI" id="CHEBI:29108"/>
        <label>1</label>
    </ligand>
</feature>
<dbReference type="GO" id="GO:0002315">
    <property type="term" value="P:marginal zone B cell differentiation"/>
    <property type="evidence" value="ECO:0007669"/>
    <property type="project" value="Ensembl"/>
</dbReference>
<dbReference type="PRINTS" id="PR01985">
    <property type="entry name" value="NOTCH2"/>
</dbReference>
<feature type="disulfide bond" evidence="31">
    <location>
        <begin position="1177"/>
        <end position="1186"/>
    </location>
</feature>
<dbReference type="GO" id="GO:0019899">
    <property type="term" value="F:enzyme binding"/>
    <property type="evidence" value="ECO:0007669"/>
    <property type="project" value="Ensembl"/>
</dbReference>
<dbReference type="SMART" id="SM01334">
    <property type="entry name" value="DUF3454"/>
    <property type="match status" value="1"/>
</dbReference>
<feature type="disulfide bond" evidence="31">
    <location>
        <begin position="861"/>
        <end position="870"/>
    </location>
</feature>
<evidence type="ECO:0000256" key="19">
    <source>
        <dbReference type="ARBA" id="ARBA00023136"/>
    </source>
</evidence>
<evidence type="ECO:0000256" key="18">
    <source>
        <dbReference type="ARBA" id="ARBA00023043"/>
    </source>
</evidence>
<dbReference type="InterPro" id="IPR000800">
    <property type="entry name" value="Notch_dom"/>
</dbReference>
<keyword evidence="9" id="KW-0597">Phosphoprotein</keyword>
<dbReference type="FunFam" id="2.10.25.10:FF:000060">
    <property type="entry name" value="Neurogenic locus notch protein 1"/>
    <property type="match status" value="1"/>
</dbReference>
<feature type="domain" description="EGF-like" evidence="35">
    <location>
        <begin position="415"/>
        <end position="454"/>
    </location>
</feature>
<dbReference type="GO" id="GO:0002011">
    <property type="term" value="P:morphogenesis of an epithelial sheet"/>
    <property type="evidence" value="ECO:0007669"/>
    <property type="project" value="Ensembl"/>
</dbReference>
<dbReference type="FunFam" id="2.10.25.10:FF:000125">
    <property type="entry name" value="Neurogenic locus notch protein-like"/>
    <property type="match status" value="1"/>
</dbReference>
<feature type="disulfide bond" evidence="29 31">
    <location>
        <begin position="520"/>
        <end position="529"/>
    </location>
</feature>
<feature type="disulfide bond" evidence="31">
    <location>
        <begin position="286"/>
        <end position="295"/>
    </location>
</feature>
<feature type="region of interest" description="Disordered" evidence="32">
    <location>
        <begin position="2298"/>
        <end position="2392"/>
    </location>
</feature>
<dbReference type="FunFam" id="2.10.25.10:FF:000122">
    <property type="entry name" value="Protein crumbs homolog 2"/>
    <property type="match status" value="1"/>
</dbReference>
<feature type="disulfide bond" evidence="31">
    <location>
        <begin position="403"/>
        <end position="412"/>
    </location>
</feature>
<evidence type="ECO:0000259" key="36">
    <source>
        <dbReference type="PROSITE" id="PS50258"/>
    </source>
</evidence>
<feature type="disulfide bond" evidence="29">
    <location>
        <begin position="419"/>
        <end position="433"/>
    </location>
</feature>
<evidence type="ECO:0000256" key="9">
    <source>
        <dbReference type="ARBA" id="ARBA00022553"/>
    </source>
</evidence>
<feature type="disulfide bond" evidence="31">
    <location>
        <begin position="364"/>
        <end position="373"/>
    </location>
</feature>
<feature type="disulfide bond" evidence="31">
    <location>
        <begin position="73"/>
        <end position="90"/>
    </location>
</feature>
<dbReference type="Pfam" id="PF07645">
    <property type="entry name" value="EGF_CA"/>
    <property type="match status" value="3"/>
</dbReference>
<dbReference type="InterPro" id="IPR010660">
    <property type="entry name" value="Notch_NOD_dom"/>
</dbReference>
<feature type="disulfide bond" evidence="31">
    <location>
        <begin position="670"/>
        <end position="679"/>
    </location>
</feature>
<dbReference type="FunFam" id="2.10.25.10:FF:000516">
    <property type="entry name" value="Notch receptor 3"/>
    <property type="match status" value="1"/>
</dbReference>
<dbReference type="GO" id="GO:0072574">
    <property type="term" value="P:hepatocyte proliferation"/>
    <property type="evidence" value="ECO:0007669"/>
    <property type="project" value="Ensembl"/>
</dbReference>
<dbReference type="GO" id="GO:0030513">
    <property type="term" value="P:positive regulation of BMP signaling pathway"/>
    <property type="evidence" value="ECO:0007669"/>
    <property type="project" value="Ensembl"/>
</dbReference>
<dbReference type="GO" id="GO:0051152">
    <property type="term" value="P:positive regulation of smooth muscle cell differentiation"/>
    <property type="evidence" value="ECO:0007669"/>
    <property type="project" value="Ensembl"/>
</dbReference>
<evidence type="ECO:0000313" key="38">
    <source>
        <dbReference type="Proteomes" id="UP000694385"/>
    </source>
</evidence>
<evidence type="ECO:0000256" key="5">
    <source>
        <dbReference type="ARBA" id="ARBA00022473"/>
    </source>
</evidence>
<dbReference type="GO" id="GO:0071228">
    <property type="term" value="P:cellular response to tumor cell"/>
    <property type="evidence" value="ECO:0007669"/>
    <property type="project" value="Ensembl"/>
</dbReference>
<evidence type="ECO:0000256" key="17">
    <source>
        <dbReference type="ARBA" id="ARBA00023015"/>
    </source>
</evidence>
<dbReference type="FunFam" id="2.10.25.10:FF:000146">
    <property type="entry name" value="Putative neurogenic locus notch"/>
    <property type="match status" value="1"/>
</dbReference>
<keyword evidence="25" id="KW-0539">Nucleus</keyword>
<dbReference type="GO" id="GO:0003713">
    <property type="term" value="F:transcription coactivator activity"/>
    <property type="evidence" value="ECO:0007669"/>
    <property type="project" value="Ensembl"/>
</dbReference>
<dbReference type="GeneTree" id="ENSGT00940000155030"/>
<feature type="domain" description="EGF-like" evidence="35">
    <location>
        <begin position="24"/>
        <end position="63"/>
    </location>
</feature>
<dbReference type="GO" id="GO:0045197">
    <property type="term" value="P:establishment or maintenance of epithelial cell apical/basal polarity"/>
    <property type="evidence" value="ECO:0007669"/>
    <property type="project" value="TreeGrafter"/>
</dbReference>
<evidence type="ECO:0000256" key="25">
    <source>
        <dbReference type="ARBA" id="ARBA00023242"/>
    </source>
</evidence>
<dbReference type="GO" id="GO:1902895">
    <property type="term" value="P:positive regulation of miRNA transcription"/>
    <property type="evidence" value="ECO:0007669"/>
    <property type="project" value="Ensembl"/>
</dbReference>
<dbReference type="Gene3D" id="3.30.70.3310">
    <property type="match status" value="1"/>
</dbReference>
<dbReference type="GO" id="GO:0001701">
    <property type="term" value="P:in utero embryonic development"/>
    <property type="evidence" value="ECO:0007669"/>
    <property type="project" value="Ensembl"/>
</dbReference>
<evidence type="ECO:0000256" key="32">
    <source>
        <dbReference type="SAM" id="MobiDB-lite"/>
    </source>
</evidence>
<feature type="domain" description="EGF-like" evidence="35">
    <location>
        <begin position="64"/>
        <end position="102"/>
    </location>
</feature>
<feature type="disulfide bond" evidence="31">
    <location>
        <begin position="633"/>
        <end position="642"/>
    </location>
</feature>
<comment type="caution">
    <text evidence="31">Lacks conserved residue(s) required for the propagation of feature annotation.</text>
</comment>
<feature type="disulfide bond" evidence="31">
    <location>
        <begin position="595"/>
        <end position="604"/>
    </location>
</feature>
<feature type="domain" description="LNR" evidence="36">
    <location>
        <begin position="1391"/>
        <end position="1427"/>
    </location>
</feature>
<feature type="disulfide bond" evidence="31">
    <location>
        <begin position="821"/>
        <end position="830"/>
    </location>
</feature>
<evidence type="ECO:0000259" key="35">
    <source>
        <dbReference type="PROSITE" id="PS50026"/>
    </source>
</evidence>
<dbReference type="GO" id="GO:0035622">
    <property type="term" value="P:intrahepatic bile duct development"/>
    <property type="evidence" value="ECO:0007669"/>
    <property type="project" value="Ensembl"/>
</dbReference>
<dbReference type="PRINTS" id="PR01983">
    <property type="entry name" value="NOTCH"/>
</dbReference>
<feature type="disulfide bond" evidence="31">
    <location>
        <begin position="1327"/>
        <end position="1336"/>
    </location>
</feature>
<dbReference type="GO" id="GO:0061073">
    <property type="term" value="P:ciliary body morphogenesis"/>
    <property type="evidence" value="ECO:0007669"/>
    <property type="project" value="Ensembl"/>
</dbReference>
<dbReference type="FunFam" id="2.10.25.10:FF:000471">
    <property type="entry name" value="Protein lin-12"/>
    <property type="match status" value="1"/>
</dbReference>
<dbReference type="SUPFAM" id="SSF48403">
    <property type="entry name" value="Ankyrin repeat"/>
    <property type="match status" value="1"/>
</dbReference>
<feature type="disulfide bond" evidence="31">
    <location>
        <begin position="842"/>
        <end position="859"/>
    </location>
</feature>
<dbReference type="FunFam" id="2.10.25.10:FF:000392">
    <property type="entry name" value="neurogenic locus notch homolog protein 2"/>
    <property type="match status" value="1"/>
</dbReference>
<dbReference type="SUPFAM" id="SSF57196">
    <property type="entry name" value="EGF/Laminin"/>
    <property type="match status" value="15"/>
</dbReference>
<dbReference type="InterPro" id="IPR024600">
    <property type="entry name" value="Notch_C"/>
</dbReference>
<dbReference type="InterPro" id="IPR018097">
    <property type="entry name" value="EGF_Ca-bd_CS"/>
</dbReference>
<feature type="domain" description="EGF-like" evidence="35">
    <location>
        <begin position="987"/>
        <end position="1023"/>
    </location>
</feature>
<feature type="domain" description="EGF-like" evidence="35">
    <location>
        <begin position="298"/>
        <end position="336"/>
    </location>
</feature>
<dbReference type="PROSITE" id="PS50297">
    <property type="entry name" value="ANK_REP_REGION"/>
    <property type="match status" value="3"/>
</dbReference>
<dbReference type="Pfam" id="PF12796">
    <property type="entry name" value="Ank_2"/>
    <property type="match status" value="1"/>
</dbReference>
<feature type="compositionally biased region" description="Low complexity" evidence="32">
    <location>
        <begin position="2338"/>
        <end position="2359"/>
    </location>
</feature>
<feature type="binding site" evidence="28">
    <location>
        <position position="511"/>
    </location>
    <ligand>
        <name>Ca(2+)</name>
        <dbReference type="ChEBI" id="CHEBI:29108"/>
        <label>3</label>
    </ligand>
</feature>
<feature type="domain" description="LNR" evidence="36">
    <location>
        <begin position="1350"/>
        <end position="1390"/>
    </location>
</feature>
<feature type="region of interest" description="Disordered" evidence="32">
    <location>
        <begin position="2018"/>
        <end position="2091"/>
    </location>
</feature>
<dbReference type="FunFam" id="2.10.25.10:FF:000279">
    <property type="entry name" value="Neurogenic locus notch 1"/>
    <property type="match status" value="1"/>
</dbReference>
<dbReference type="GO" id="GO:0005886">
    <property type="term" value="C:plasma membrane"/>
    <property type="evidence" value="ECO:0007669"/>
    <property type="project" value="UniProtKB-SubCell"/>
</dbReference>
<feature type="compositionally biased region" description="Polar residues" evidence="32">
    <location>
        <begin position="2309"/>
        <end position="2327"/>
    </location>
</feature>
<feature type="disulfide bond" evidence="29">
    <location>
        <begin position="465"/>
        <end position="480"/>
    </location>
</feature>
<keyword evidence="23" id="KW-0675">Receptor</keyword>
<keyword evidence="7" id="KW-0963">Cytoplasm</keyword>
<dbReference type="Pfam" id="PF00008">
    <property type="entry name" value="EGF"/>
    <property type="match status" value="13"/>
</dbReference>
<dbReference type="Pfam" id="PF12661">
    <property type="entry name" value="hEGF"/>
    <property type="match status" value="7"/>
</dbReference>
<dbReference type="SMART" id="SM01339">
    <property type="entry name" value="NODP"/>
    <property type="match status" value="1"/>
</dbReference>
<keyword evidence="21" id="KW-0010">Activator</keyword>
<dbReference type="InterPro" id="IPR001881">
    <property type="entry name" value="EGF-like_Ca-bd_dom"/>
</dbReference>
<evidence type="ECO:0000256" key="24">
    <source>
        <dbReference type="ARBA" id="ARBA00023180"/>
    </source>
</evidence>
<dbReference type="GO" id="GO:0003008">
    <property type="term" value="P:system process"/>
    <property type="evidence" value="ECO:0007669"/>
    <property type="project" value="UniProtKB-ARBA"/>
</dbReference>
<organism evidence="37 38">
    <name type="scientific">Jaculus jaculus</name>
    <name type="common">Lesser Egyptian jerboa</name>
    <dbReference type="NCBI Taxonomy" id="51337"/>
    <lineage>
        <taxon>Eukaryota</taxon>
        <taxon>Metazoa</taxon>
        <taxon>Chordata</taxon>
        <taxon>Craniata</taxon>
        <taxon>Vertebrata</taxon>
        <taxon>Euteleostomi</taxon>
        <taxon>Mammalia</taxon>
        <taxon>Eutheria</taxon>
        <taxon>Euarchontoglires</taxon>
        <taxon>Glires</taxon>
        <taxon>Rodentia</taxon>
        <taxon>Myomorpha</taxon>
        <taxon>Dipodoidea</taxon>
        <taxon>Dipodidae</taxon>
        <taxon>Dipodinae</taxon>
        <taxon>Jaculus</taxon>
    </lineage>
</organism>
<evidence type="ECO:0000256" key="31">
    <source>
        <dbReference type="PROSITE-ProRule" id="PRU00076"/>
    </source>
</evidence>
<dbReference type="GO" id="GO:0001947">
    <property type="term" value="P:heart looping"/>
    <property type="evidence" value="ECO:0007669"/>
    <property type="project" value="Ensembl"/>
</dbReference>
<feature type="domain" description="EGF-like" evidence="35">
    <location>
        <begin position="1025"/>
        <end position="1061"/>
    </location>
</feature>
<evidence type="ECO:0000256" key="23">
    <source>
        <dbReference type="ARBA" id="ARBA00023170"/>
    </source>
</evidence>
<dbReference type="Ensembl" id="ENSJJAT00000015944.1">
    <property type="protein sequence ID" value="ENSJJAP00000009496.1"/>
    <property type="gene ID" value="ENSJJAG00000013302.1"/>
</dbReference>
<feature type="domain" description="EGF-like" evidence="35">
    <location>
        <begin position="607"/>
        <end position="643"/>
    </location>
</feature>
<comment type="subcellular location">
    <subcellularLocation>
        <location evidence="2">Cell membrane</location>
        <topology evidence="2">Single-pass type I membrane protein</topology>
    </subcellularLocation>
    <subcellularLocation>
        <location evidence="3">Cytoplasm</location>
    </subcellularLocation>
    <subcellularLocation>
        <location evidence="1">Nucleus</location>
    </subcellularLocation>
</comment>
<feature type="domain" description="EGF-like" evidence="35">
    <location>
        <begin position="645"/>
        <end position="680"/>
    </location>
</feature>
<dbReference type="FunFam" id="2.10.25.10:FF:000309">
    <property type="entry name" value="Uncharacterized protein, isoform A"/>
    <property type="match status" value="1"/>
</dbReference>
<evidence type="ECO:0000256" key="22">
    <source>
        <dbReference type="ARBA" id="ARBA00023163"/>
    </source>
</evidence>
<evidence type="ECO:0000256" key="34">
    <source>
        <dbReference type="SAM" id="SignalP"/>
    </source>
</evidence>
<dbReference type="GO" id="GO:0046579">
    <property type="term" value="P:positive regulation of Ras protein signal transduction"/>
    <property type="evidence" value="ECO:0007669"/>
    <property type="project" value="Ensembl"/>
</dbReference>
<keyword evidence="15" id="KW-0914">Notch signaling pathway</keyword>
<dbReference type="SUPFAM" id="SSF90193">
    <property type="entry name" value="Notch domain"/>
    <property type="match status" value="2"/>
</dbReference>
<dbReference type="OMA" id="AHMSEPP"/>
<keyword evidence="24" id="KW-0325">Glycoprotein</keyword>
<dbReference type="FunFam" id="2.10.25.10:FF:000127">
    <property type="entry name" value="Neurogenic locus notch protein 1"/>
    <property type="match status" value="2"/>
</dbReference>
<dbReference type="GO" id="GO:0001709">
    <property type="term" value="P:cell fate determination"/>
    <property type="evidence" value="ECO:0007669"/>
    <property type="project" value="UniProtKB-ARBA"/>
</dbReference>
<dbReference type="FunFam" id="2.10.25.10:FF:000299">
    <property type="entry name" value="Notch receptor 3"/>
    <property type="match status" value="1"/>
</dbReference>
<feature type="domain" description="EGF-like" evidence="35">
    <location>
        <begin position="375"/>
        <end position="413"/>
    </location>
</feature>
<dbReference type="GO" id="GO:0043065">
    <property type="term" value="P:positive regulation of apoptotic process"/>
    <property type="evidence" value="ECO:0007669"/>
    <property type="project" value="Ensembl"/>
</dbReference>
<feature type="domain" description="EGF-like" evidence="35">
    <location>
        <begin position="1229"/>
        <end position="1268"/>
    </location>
</feature>
<dbReference type="FunFam" id="3.30.70.3310:FF:000001">
    <property type="entry name" value="Neurogenic locus notch protein 2"/>
    <property type="match status" value="1"/>
</dbReference>
<comment type="subunit">
    <text evidence="26">Heterodimer of a C-terminal fragment N(TM) and an N-terminal fragment N(EC) which are probably linked by disulfide bonds. Interacts with MAML1, MAML2 and MAML3 which act as transcriptional coactivators for NOTCH2. Interacts with RELA/p65. Interacts with HIF1AN. Interacts (via ANK repeats) with TCIM, the interaction inhibits the nuclear translocation of NOTCH2 N2ICD. Interacts with CUL1, RBX1, SKP1 and FBXW7 that are SCF(FBXW7) E3 ubiquitin-protein ligase complex components. Interacts with MINAR1; this interaction increases MINAR1 stability and function. Interacts with MDK; this interaction mediates a nuclear accumulation of NOTCH2 and therefore activation of NOTCH2 signaling leading to interaction between HES1 and STAT3. Interacts with MINAR2.</text>
</comment>
<evidence type="ECO:0000256" key="6">
    <source>
        <dbReference type="ARBA" id="ARBA00022475"/>
    </source>
</evidence>
<feature type="disulfide bond" evidence="31">
    <location>
        <begin position="937"/>
        <end position="946"/>
    </location>
</feature>
<dbReference type="SUPFAM" id="SSF57184">
    <property type="entry name" value="Growth factor receptor domain"/>
    <property type="match status" value="5"/>
</dbReference>
<dbReference type="PANTHER" id="PTHR24049:SF22">
    <property type="entry name" value="DROSOPHILA CRUMBS HOMOLOG"/>
    <property type="match status" value="1"/>
</dbReference>
<dbReference type="InterPro" id="IPR009030">
    <property type="entry name" value="Growth_fac_rcpt_cys_sf"/>
</dbReference>
<feature type="domain" description="EGF-like" evidence="35">
    <location>
        <begin position="949"/>
        <end position="985"/>
    </location>
</feature>
<dbReference type="GO" id="GO:0060674">
    <property type="term" value="P:placenta blood vessel development"/>
    <property type="evidence" value="ECO:0007669"/>
    <property type="project" value="Ensembl"/>
</dbReference>
<feature type="domain" description="EGF-like" evidence="35">
    <location>
        <begin position="720"/>
        <end position="755"/>
    </location>
</feature>
<name>A0A8C5KHZ5_JACJA</name>
<keyword evidence="8 31" id="KW-0245">EGF-like domain</keyword>
<dbReference type="GO" id="GO:0005654">
    <property type="term" value="C:nucleoplasm"/>
    <property type="evidence" value="ECO:0007669"/>
    <property type="project" value="Ensembl"/>
</dbReference>
<keyword evidence="38" id="KW-1185">Reference proteome</keyword>
<feature type="binding site" evidence="28">
    <location>
        <position position="473"/>
    </location>
    <ligand>
        <name>Ca(2+)</name>
        <dbReference type="ChEBI" id="CHEBI:29108"/>
        <label>2</label>
    </ligand>
</feature>
<dbReference type="GO" id="GO:0043235">
    <property type="term" value="C:receptor complex"/>
    <property type="evidence" value="ECO:0007669"/>
    <property type="project" value="Ensembl"/>
</dbReference>
<dbReference type="Pfam" id="PF00066">
    <property type="entry name" value="Notch"/>
    <property type="match status" value="3"/>
</dbReference>
<feature type="domain" description="EGF-like" evidence="35">
    <location>
        <begin position="1189"/>
        <end position="1227"/>
    </location>
</feature>
<dbReference type="GO" id="GO:0005509">
    <property type="term" value="F:calcium ion binding"/>
    <property type="evidence" value="ECO:0007669"/>
    <property type="project" value="InterPro"/>
</dbReference>
<dbReference type="InterPro" id="IPR000742">
    <property type="entry name" value="EGF"/>
</dbReference>
<evidence type="ECO:0000256" key="26">
    <source>
        <dbReference type="ARBA" id="ARBA00066300"/>
    </source>
</evidence>
<dbReference type="GO" id="GO:0051059">
    <property type="term" value="F:NF-kappaB binding"/>
    <property type="evidence" value="ECO:0007669"/>
    <property type="project" value="Ensembl"/>
</dbReference>
<feature type="chain" id="PRO_5034703169" description="Neurogenic locus notch homolog protein 2" evidence="34">
    <location>
        <begin position="26"/>
        <end position="2392"/>
    </location>
</feature>
<dbReference type="GO" id="GO:0003184">
    <property type="term" value="P:pulmonary valve morphogenesis"/>
    <property type="evidence" value="ECO:0007669"/>
    <property type="project" value="Ensembl"/>
</dbReference>
<feature type="disulfide bond" evidence="29">
    <location>
        <begin position="427"/>
        <end position="442"/>
    </location>
</feature>
<reference evidence="37" key="2">
    <citation type="submission" date="2025-09" db="UniProtKB">
        <authorList>
            <consortium name="Ensembl"/>
        </authorList>
    </citation>
    <scope>IDENTIFICATION</scope>
</reference>
<comment type="similarity">
    <text evidence="4">Belongs to the NOTCH family.</text>
</comment>
<feature type="repeat" description="ANK" evidence="30">
    <location>
        <begin position="1867"/>
        <end position="1899"/>
    </location>
</feature>
<dbReference type="PROSITE" id="PS00022">
    <property type="entry name" value="EGF_1"/>
    <property type="match status" value="30"/>
</dbReference>
<evidence type="ECO:0000256" key="3">
    <source>
        <dbReference type="ARBA" id="ARBA00004496"/>
    </source>
</evidence>
<feature type="disulfide bond" evidence="29">
    <location>
        <begin position="503"/>
        <end position="518"/>
    </location>
</feature>
<evidence type="ECO:0000256" key="1">
    <source>
        <dbReference type="ARBA" id="ARBA00004123"/>
    </source>
</evidence>
<dbReference type="GO" id="GO:0051241">
    <property type="term" value="P:negative regulation of multicellular organismal process"/>
    <property type="evidence" value="ECO:0007669"/>
    <property type="project" value="UniProtKB-ARBA"/>
</dbReference>
<dbReference type="FunFam" id="2.10.25.10:FF:000004">
    <property type="entry name" value="Neurogenic locus notch 1"/>
    <property type="match status" value="6"/>
</dbReference>
<feature type="disulfide bond" evidence="31">
    <location>
        <begin position="1051"/>
        <end position="1060"/>
    </location>
</feature>
<dbReference type="GO" id="GO:0072015">
    <property type="term" value="P:podocyte development"/>
    <property type="evidence" value="ECO:0007669"/>
    <property type="project" value="Ensembl"/>
</dbReference>
<keyword evidence="28" id="KW-0106">Calcium</keyword>
<evidence type="ECO:0000256" key="8">
    <source>
        <dbReference type="ARBA" id="ARBA00022536"/>
    </source>
</evidence>
<keyword evidence="6" id="KW-1003">Cell membrane</keyword>
<feature type="domain" description="EGF-like" evidence="35">
    <location>
        <begin position="1150"/>
        <end position="1187"/>
    </location>
</feature>
<evidence type="ECO:0000256" key="2">
    <source>
        <dbReference type="ARBA" id="ARBA00004251"/>
    </source>
</evidence>
<feature type="disulfide bond" evidence="31">
    <location>
        <begin position="1308"/>
        <end position="1325"/>
    </location>
</feature>